<accession>A0ACC1CNM0</accession>
<dbReference type="EMBL" id="CM034406">
    <property type="protein sequence ID" value="KAJ0173183.1"/>
    <property type="molecule type" value="Genomic_DNA"/>
</dbReference>
<keyword evidence="2" id="KW-1185">Reference proteome</keyword>
<protein>
    <submittedName>
        <fullName evidence="1">Uncharacterized protein</fullName>
    </submittedName>
</protein>
<name>A0ACC1CNM0_9NEOP</name>
<sequence length="267" mass="30121">MIVCRRRGEAVPFLNIDLCTRKTGIMCILFMYIGCDDLESDYSLILVSNRDESYDRPAKNMAHWSEDPKVIGGLDLGANCTSTWLALSPVRKKIGILLNLPGYIKDNPLNRHQAFSVIIHIKSLVKPCNSINPHMEYCSNFWAGAPGYQLDPLDSIQRGAVHVVDDPILTDGLDTLGLMRDFALSTYSTDCITDHLPDQELESKRPTMYKELSSIYVCVPEGRYGSRTHTLLLITKTGHAEVIEITMQMPVDPLNPIWEQTEFQFNI</sequence>
<reference evidence="1 2" key="1">
    <citation type="journal article" date="2021" name="Front. Genet.">
        <title>Chromosome-Level Genome Assembly Reveals Significant Gene Expansion in the Toll and IMD Signaling Pathways of Dendrolimus kikuchii.</title>
        <authorList>
            <person name="Zhou J."/>
            <person name="Wu P."/>
            <person name="Xiong Z."/>
            <person name="Liu N."/>
            <person name="Zhao N."/>
            <person name="Ji M."/>
            <person name="Qiu Y."/>
            <person name="Yang B."/>
        </authorList>
    </citation>
    <scope>NUCLEOTIDE SEQUENCE [LARGE SCALE GENOMIC DNA]</scope>
    <source>
        <strain evidence="1">Ann1</strain>
    </source>
</reference>
<organism evidence="1 2">
    <name type="scientific">Dendrolimus kikuchii</name>
    <dbReference type="NCBI Taxonomy" id="765133"/>
    <lineage>
        <taxon>Eukaryota</taxon>
        <taxon>Metazoa</taxon>
        <taxon>Ecdysozoa</taxon>
        <taxon>Arthropoda</taxon>
        <taxon>Hexapoda</taxon>
        <taxon>Insecta</taxon>
        <taxon>Pterygota</taxon>
        <taxon>Neoptera</taxon>
        <taxon>Endopterygota</taxon>
        <taxon>Lepidoptera</taxon>
        <taxon>Glossata</taxon>
        <taxon>Ditrysia</taxon>
        <taxon>Bombycoidea</taxon>
        <taxon>Lasiocampidae</taxon>
        <taxon>Dendrolimus</taxon>
    </lineage>
</organism>
<evidence type="ECO:0000313" key="1">
    <source>
        <dbReference type="EMBL" id="KAJ0173183.1"/>
    </source>
</evidence>
<dbReference type="Proteomes" id="UP000824533">
    <property type="component" value="Linkage Group LG20"/>
</dbReference>
<evidence type="ECO:0000313" key="2">
    <source>
        <dbReference type="Proteomes" id="UP000824533"/>
    </source>
</evidence>
<gene>
    <name evidence="1" type="ORF">K1T71_011359</name>
</gene>
<comment type="caution">
    <text evidence="1">The sequence shown here is derived from an EMBL/GenBank/DDBJ whole genome shotgun (WGS) entry which is preliminary data.</text>
</comment>
<proteinExistence type="predicted"/>